<evidence type="ECO:0000256" key="7">
    <source>
        <dbReference type="ARBA" id="ARBA00023065"/>
    </source>
</evidence>
<feature type="transmembrane region" description="Helical" evidence="12">
    <location>
        <begin position="2083"/>
        <end position="2101"/>
    </location>
</feature>
<keyword evidence="3" id="KW-0813">Transport</keyword>
<feature type="transmembrane region" description="Helical" evidence="12">
    <location>
        <begin position="1935"/>
        <end position="1954"/>
    </location>
</feature>
<feature type="domain" description="Piezo TM1-24" evidence="16">
    <location>
        <begin position="42"/>
        <end position="745"/>
    </location>
</feature>
<feature type="transmembrane region" description="Helical" evidence="12">
    <location>
        <begin position="636"/>
        <end position="655"/>
    </location>
</feature>
<reference evidence="18" key="1">
    <citation type="submission" date="2023-03" db="EMBL/GenBank/DDBJ databases">
        <title>Electrophorus voltai genome.</title>
        <authorList>
            <person name="Bian C."/>
        </authorList>
    </citation>
    <scope>NUCLEOTIDE SEQUENCE</scope>
    <source>
        <strain evidence="18">CB-2022</strain>
        <tissue evidence="18">Muscle</tissue>
    </source>
</reference>
<evidence type="ECO:0000256" key="4">
    <source>
        <dbReference type="ARBA" id="ARBA00022475"/>
    </source>
</evidence>
<sequence>MTFKDLMECHFKIILPEVLESQGVPILFWNADVLKTKAIAFRYNGLSVVYLLFLLTLPLLPCPTLATMKGTTGKFILTVCSTGVMFLALQCGIQVTFAYVPKEMSGPWENILYHLGIVRFSDVDAWNIFRLLVPDFGLFLSTFFILRLNNKLLQPPVRTSEQCFEPSDIEDGEACDSEYEEEREGSSSDSSEGSTAPPVGPSQCVQKLTVLAAGLHLLLSTVINTTGKVVVTILLGLAGITLPSLTSALYLGTFLSLVWCWILDYSIDMLRFNTLGLMMTIFSAGHILVLYLYQLPLFQLLVPPQDIYARLFGITAYIHTNTSEPYNLGLQTHVTWPMIINPLILLVLYYTLVALLQKRIPTTEEVVVKPINGTWQDCESIELNSLLSDVGYPNCLTLPVYTPDDSSFDFVEVNCGEENCETEDTLDDVEPLVSSQPSSVTLLGQTIMRHSYVSALITMMANILYVFVCVQVWSITYNSWFTFALLMWSCVIWMSRGRRKYTMLSAPFLAVYGTLLLVMGFISALHLRHDELFPTVPKTVLVDFDLSGYETPCFHLGAKMIYAFSFWMLLRQQLIEKQEEQQKKEESLHEVKLKTNEGDSSRMVSILGAFIKGTLVKYWIFCCCFMFFIISFSGKVVIYKILYICLFLFCIFLYQVQYDVWRGVLKYFWAVVVGYSMLVLILIYMYQFKTVSGLFRQIIGISEERLRDLGLEQFDTVELFAQILLPAAFLLACILQLHYFNCDFLSLTDLQNISVCNGATRLKDNIEKIQRRLVKEQLSEEGDNLLDCTEEKQTSVKEGAEETEGEEPKVNPWFLVVDRTGVLVLHVLLWWNRGQELCWRLLELHSFKIVASGIIWISLKEVSLMNCVFVVLWTFAVPYSMLRPAAAAVSSGWACVIVVCKMMYQLKFIKPSEYSINCTTVSWFSALCCCFLTSFAKGLLNSSGSWYDRNMGQLLQKSVLYVKPVDPALWVGALKKCEDSILPCLQDHLLILGLLVFDVTVHRHQLYYRLHDNLRTPPRGTILKNVTWQQLDHGVVPCFKYFCNYFFYKFGLEMSFVVAVNVIGQRMDFYALLHSFALIMVLARRRRKAIGELWPKYCCFTANLMVLQYLLCIGLPPALCADYPWRKSSQAFTSNLIKWLYLPDYAMQPNPTFILYDFFLLLVACQQWQVFKDENKASVRILAGENVEISRNLDSRSLQQYTSVGNFLHYRSYLDMMKVFVFSYFFWLVLCLVFITGTTRINIFCLGYLVACFYFMLFGDTVLLQPVRNILRVWDCLIAYTSVVICLKNLLSLGSCAYLDNLLKNGCWFIQAFSMFCTIKGYDVPEPNDECELPEGEAGIVWDAICFTVLLVQRRIFLSYYFLYVVSDLRASKILASRGAELFEAKVKKRVAARLEMEKKSVALLKKQMEKIKSKQKAQPIQEAPSSTVEFGPTSDTNMKVWDTCGYHLFESDSEEEDSGTVEKKEEESVPKKKTALQLAYEAWVAGSKAVLQDHKNEEVQLQRDHSRRTKKQLRREQAIERAESSEDELDESFRDPEERERENIYQRIFDFLKFSWVFVLSLIDDLTAGLNSFCKDNLDISRVLLLERALLDQQQNKGREMTHDSILQFYQNRLSRQSTQMMSSEELMAPATPVTAHGYAKLKSANSKASWSSSFSSCLTDETMLGSRQNTQDDTDESCLTSPKADQHPLPTPAEQLRRKLLTSANTDKTSCDQEPLPDSEDSYAIREHDKEEGQMDSPRENKDADDKETGEKDEEEQRENKHIFHKSLSLNSLAIEVKQKNIPESQALSQETRALTASELLLNNVFQIPEIDESDKFYHSLPRPLRLIFALYDTMVSQSEMLCYFVIILNHMVSASLLTLFLPILIFLWAMLSVPRPTKRFWMTAIMYTELTVVVKYLFQFGFFPWTTSAYRGINAERPFAVPNIVGVEKKDGYVLFDLIQLLALFFHRSILRCHGLWDNKEVEMPDFFKKLKRKTERKKMSGGGGGEKTRRGLLFQPLQTSTASLFCRQRGGRSSVSHADVKQLKRRHSKKKTCQPKVPFSRKEQLKQQIRERMLDAKAAIIEVHNFADYTVDLFKSLPIAMQFQLVFSFPSGLHIYLPIRQFFYDIIHPEYSPVCDVYALMFLVDVVNFIIIIFGYWAFGKHSAAADITESLSEDQVPEAFLVMLLIQFGTMVVDRALYLRKTLLGKCVFQVVLVFGIHFWMFFILPGVTERRFNRNQVAQLWYFVKCIYFGLSAYQIKCGYPNRVLGNFLTKNYNYMNLFLFQGFRLVPFLTELRAVMDWVWTDTTLSLSNWICVEDIYANIFILKCWRESEKKYPHTPGQKKKKVVKYGMGGLIIFALICIVWFPLLFMSLVKSVAGVTNQPLDVSIQLSIAGYEPLFTMSAQEQNLVPYSESAYHKMTNIYATQPSAMQFIVNYMAEDIVIAKIKSDASLLWSISPASREAMIHELSSSSHIYITLRWKLLRNASLIANVETVGEHTVKYEDQELKDSLVHMLQGRWNNSVIIENLLPKYIRGSSGPEAKMPHRLIIEHSTRPDDLHFAFFRPLSLKLRQANESAGTQGSQWWVVEECTPGSSPMKCQNIEIVVFNDKVSPSSLGFLAGYGIMGLYMSVVLVIGKFVREFFNGISRSIMFEELPNVDRVLMLCTDIFVVRETGELELEEQLFEKLIFLYRSPETMIKMTQEKKND</sequence>
<feature type="transmembrane region" description="Helical" evidence="12">
    <location>
        <begin position="849"/>
        <end position="873"/>
    </location>
</feature>
<evidence type="ECO:0000256" key="9">
    <source>
        <dbReference type="ARBA" id="ARBA00023303"/>
    </source>
</evidence>
<dbReference type="Proteomes" id="UP001239994">
    <property type="component" value="Unassembled WGS sequence"/>
</dbReference>
<feature type="transmembrane region" description="Helical" evidence="12">
    <location>
        <begin position="1241"/>
        <end position="1259"/>
    </location>
</feature>
<proteinExistence type="inferred from homology"/>
<comment type="subcellular location">
    <subcellularLocation>
        <location evidence="1">Cell membrane</location>
        <topology evidence="1">Multi-pass membrane protein</topology>
    </subcellularLocation>
</comment>
<feature type="domain" description="Piezo THU9 and anchor" evidence="17">
    <location>
        <begin position="2120"/>
        <end position="2356"/>
    </location>
</feature>
<feature type="transmembrane region" description="Helical" evidence="12">
    <location>
        <begin position="609"/>
        <end position="630"/>
    </location>
</feature>
<evidence type="ECO:0000259" key="13">
    <source>
        <dbReference type="Pfam" id="PF12166"/>
    </source>
</evidence>
<name>A0AAD9DN09_9TELE</name>
<feature type="transmembrane region" description="Helical" evidence="12">
    <location>
        <begin position="2188"/>
        <end position="2210"/>
    </location>
</feature>
<dbReference type="GO" id="GO:0005886">
    <property type="term" value="C:plasma membrane"/>
    <property type="evidence" value="ECO:0007669"/>
    <property type="project" value="UniProtKB-SubCell"/>
</dbReference>
<feature type="transmembrane region" description="Helical" evidence="12">
    <location>
        <begin position="48"/>
        <end position="68"/>
    </location>
</feature>
<organism evidence="18 19">
    <name type="scientific">Electrophorus voltai</name>
    <dbReference type="NCBI Taxonomy" id="2609070"/>
    <lineage>
        <taxon>Eukaryota</taxon>
        <taxon>Metazoa</taxon>
        <taxon>Chordata</taxon>
        <taxon>Craniata</taxon>
        <taxon>Vertebrata</taxon>
        <taxon>Euteleostomi</taxon>
        <taxon>Actinopterygii</taxon>
        <taxon>Neopterygii</taxon>
        <taxon>Teleostei</taxon>
        <taxon>Ostariophysi</taxon>
        <taxon>Gymnotiformes</taxon>
        <taxon>Gymnotoidei</taxon>
        <taxon>Gymnotidae</taxon>
        <taxon>Electrophorus</taxon>
    </lineage>
</organism>
<evidence type="ECO:0000256" key="6">
    <source>
        <dbReference type="ARBA" id="ARBA00022989"/>
    </source>
</evidence>
<comment type="similarity">
    <text evidence="2">Belongs to the PIEZO (TC 1.A.75) family.</text>
</comment>
<feature type="region of interest" description="Disordered" evidence="11">
    <location>
        <begin position="1668"/>
        <end position="1695"/>
    </location>
</feature>
<keyword evidence="10" id="KW-0175">Coiled coil</keyword>
<gene>
    <name evidence="18" type="ORF">P4O66_017255</name>
</gene>
<feature type="transmembrane region" description="Helical" evidence="12">
    <location>
        <begin position="1846"/>
        <end position="1871"/>
    </location>
</feature>
<feature type="transmembrane region" description="Helical" evidence="12">
    <location>
        <begin position="217"/>
        <end position="242"/>
    </location>
</feature>
<feature type="transmembrane region" description="Helical" evidence="12">
    <location>
        <begin position="1219"/>
        <end position="1235"/>
    </location>
</feature>
<dbReference type="Pfam" id="PF12166">
    <property type="entry name" value="Piezo_cap"/>
    <property type="match status" value="1"/>
</dbReference>
<evidence type="ECO:0000256" key="8">
    <source>
        <dbReference type="ARBA" id="ARBA00023136"/>
    </source>
</evidence>
<keyword evidence="19" id="KW-1185">Reference proteome</keyword>
<feature type="region of interest" description="Disordered" evidence="11">
    <location>
        <begin position="1730"/>
        <end position="1764"/>
    </location>
</feature>
<dbReference type="InterPro" id="IPR056769">
    <property type="entry name" value="Piezo_TM1-24"/>
</dbReference>
<evidence type="ECO:0000256" key="11">
    <source>
        <dbReference type="SAM" id="MobiDB-lite"/>
    </source>
</evidence>
<feature type="transmembrane region" description="Helical" evidence="12">
    <location>
        <begin position="2121"/>
        <end position="2143"/>
    </location>
</feature>
<feature type="transmembrane region" description="Helical" evidence="12">
    <location>
        <begin position="479"/>
        <end position="496"/>
    </location>
</feature>
<evidence type="ECO:0008006" key="20">
    <source>
        <dbReference type="Google" id="ProtNLM"/>
    </source>
</evidence>
<feature type="compositionally biased region" description="Basic and acidic residues" evidence="11">
    <location>
        <begin position="1730"/>
        <end position="1752"/>
    </location>
</feature>
<dbReference type="InterPro" id="IPR056768">
    <property type="entry name" value="THU_Piezo"/>
</dbReference>
<feature type="transmembrane region" description="Helical" evidence="12">
    <location>
        <begin position="1046"/>
        <end position="1063"/>
    </location>
</feature>
<evidence type="ECO:0000259" key="15">
    <source>
        <dbReference type="Pfam" id="PF23188"/>
    </source>
</evidence>
<feature type="domain" description="Piezo non-specific cation channel cap" evidence="13">
    <location>
        <begin position="2394"/>
        <end position="2688"/>
    </location>
</feature>
<feature type="transmembrane region" description="Helical" evidence="12">
    <location>
        <begin position="508"/>
        <end position="529"/>
    </location>
</feature>
<evidence type="ECO:0000313" key="18">
    <source>
        <dbReference type="EMBL" id="KAK1786873.1"/>
    </source>
</evidence>
<accession>A0AAD9DN09</accession>
<feature type="transmembrane region" description="Helical" evidence="12">
    <location>
        <begin position="2164"/>
        <end position="2182"/>
    </location>
</feature>
<dbReference type="Pfam" id="PF15917">
    <property type="entry name" value="Piezo_TM25-28"/>
    <property type="match status" value="1"/>
</dbReference>
<feature type="transmembrane region" description="Helical" evidence="12">
    <location>
        <begin position="452"/>
        <end position="473"/>
    </location>
</feature>
<evidence type="ECO:0000256" key="3">
    <source>
        <dbReference type="ARBA" id="ARBA00022448"/>
    </source>
</evidence>
<feature type="compositionally biased region" description="Acidic residues" evidence="11">
    <location>
        <begin position="167"/>
        <end position="183"/>
    </location>
</feature>
<evidence type="ECO:0000256" key="5">
    <source>
        <dbReference type="ARBA" id="ARBA00022692"/>
    </source>
</evidence>
<feature type="transmembrane region" description="Helical" evidence="12">
    <location>
        <begin position="549"/>
        <end position="570"/>
    </location>
</feature>
<keyword evidence="9" id="KW-0407">Ion channel</keyword>
<feature type="domain" description="Piezo TM25-28" evidence="14">
    <location>
        <begin position="1196"/>
        <end position="1497"/>
    </location>
</feature>
<evidence type="ECO:0000259" key="14">
    <source>
        <dbReference type="Pfam" id="PF15917"/>
    </source>
</evidence>
<feature type="compositionally biased region" description="Basic and acidic residues" evidence="11">
    <location>
        <begin position="1515"/>
        <end position="1525"/>
    </location>
</feature>
<feature type="transmembrane region" description="Helical" evidence="12">
    <location>
        <begin position="274"/>
        <end position="293"/>
    </location>
</feature>
<evidence type="ECO:0000313" key="19">
    <source>
        <dbReference type="Proteomes" id="UP001239994"/>
    </source>
</evidence>
<dbReference type="Pfam" id="PF23188">
    <property type="entry name" value="THU_Piezo1"/>
    <property type="match status" value="1"/>
</dbReference>
<evidence type="ECO:0000259" key="17">
    <source>
        <dbReference type="Pfam" id="PF24874"/>
    </source>
</evidence>
<feature type="compositionally biased region" description="Polar residues" evidence="11">
    <location>
        <begin position="1424"/>
        <end position="1435"/>
    </location>
</feature>
<protein>
    <recommendedName>
        <fullName evidence="20">Piezo-type mechanosensitive ion channel component</fullName>
    </recommendedName>
</protein>
<feature type="transmembrane region" description="Helical" evidence="12">
    <location>
        <begin position="885"/>
        <end position="904"/>
    </location>
</feature>
<dbReference type="InterPro" id="IPR031334">
    <property type="entry name" value="Piezo_cap_dom"/>
</dbReference>
<dbReference type="PANTHER" id="PTHR47049:SF7">
    <property type="entry name" value="PIEZO-TYPE MECHANOSENSITIVE ION CHANNEL COMPONENT 2 ISOFORM X1"/>
    <property type="match status" value="1"/>
</dbReference>
<keyword evidence="6 12" id="KW-1133">Transmembrane helix</keyword>
<feature type="region of interest" description="Disordered" evidence="11">
    <location>
        <begin position="1415"/>
        <end position="1435"/>
    </location>
</feature>
<feature type="transmembrane region" description="Helical" evidence="12">
    <location>
        <begin position="2336"/>
        <end position="2358"/>
    </location>
</feature>
<keyword evidence="8 12" id="KW-0472">Membrane</keyword>
<dbReference type="GO" id="GO:0008381">
    <property type="term" value="F:mechanosensitive monoatomic ion channel activity"/>
    <property type="evidence" value="ECO:0007669"/>
    <property type="project" value="InterPro"/>
</dbReference>
<dbReference type="Pfam" id="PF24874">
    <property type="entry name" value="Piezo_THU9_anchor"/>
    <property type="match status" value="1"/>
</dbReference>
<feature type="region of interest" description="Disordered" evidence="11">
    <location>
        <begin position="167"/>
        <end position="200"/>
    </location>
</feature>
<feature type="region of interest" description="Disordered" evidence="11">
    <location>
        <begin position="1496"/>
        <end position="1538"/>
    </location>
</feature>
<dbReference type="InterPro" id="IPR031805">
    <property type="entry name" value="Piezo_TM25-28"/>
</dbReference>
<evidence type="ECO:0000256" key="10">
    <source>
        <dbReference type="SAM" id="Coils"/>
    </source>
</evidence>
<keyword evidence="4" id="KW-1003">Cell membrane</keyword>
<evidence type="ECO:0000256" key="1">
    <source>
        <dbReference type="ARBA" id="ARBA00004651"/>
    </source>
</evidence>
<feature type="transmembrane region" description="Helical" evidence="12">
    <location>
        <begin position="667"/>
        <end position="686"/>
    </location>
</feature>
<feature type="transmembrane region" description="Helical" evidence="12">
    <location>
        <begin position="2601"/>
        <end position="2624"/>
    </location>
</feature>
<feature type="transmembrane region" description="Helical" evidence="12">
    <location>
        <begin position="1883"/>
        <end position="1901"/>
    </location>
</feature>
<keyword evidence="7" id="KW-0406">Ion transport</keyword>
<feature type="coiled-coil region" evidence="10">
    <location>
        <begin position="570"/>
        <end position="597"/>
    </location>
</feature>
<feature type="transmembrane region" description="Helical" evidence="12">
    <location>
        <begin position="248"/>
        <end position="267"/>
    </location>
</feature>
<feature type="transmembrane region" description="Helical" evidence="12">
    <location>
        <begin position="1097"/>
        <end position="1119"/>
    </location>
</feature>
<dbReference type="InterPro" id="IPR056770">
    <property type="entry name" value="Piezo_THU9_anchor"/>
</dbReference>
<evidence type="ECO:0000256" key="2">
    <source>
        <dbReference type="ARBA" id="ARBA00007821"/>
    </source>
</evidence>
<dbReference type="InterPro" id="IPR027272">
    <property type="entry name" value="Piezo"/>
</dbReference>
<feature type="transmembrane region" description="Helical" evidence="12">
    <location>
        <begin position="1069"/>
        <end position="1085"/>
    </location>
</feature>
<feature type="transmembrane region" description="Helical" evidence="12">
    <location>
        <begin position="334"/>
        <end position="356"/>
    </location>
</feature>
<dbReference type="Pfam" id="PF24871">
    <property type="entry name" value="Piezo_TM1-24"/>
    <property type="match status" value="1"/>
</dbReference>
<evidence type="ECO:0000256" key="12">
    <source>
        <dbReference type="SAM" id="Phobius"/>
    </source>
</evidence>
<keyword evidence="5 12" id="KW-0812">Transmembrane</keyword>
<feature type="transmembrane region" description="Helical" evidence="12">
    <location>
        <begin position="128"/>
        <end position="148"/>
    </location>
</feature>
<dbReference type="PANTHER" id="PTHR47049">
    <property type="entry name" value="PIEZO-TYPE MECHANOSENSITIVE ION CHANNEL HOMOLOG"/>
    <property type="match status" value="1"/>
</dbReference>
<feature type="transmembrane region" description="Helical" evidence="12">
    <location>
        <begin position="75"/>
        <end position="100"/>
    </location>
</feature>
<dbReference type="EMBL" id="JAROKS010000024">
    <property type="protein sequence ID" value="KAK1786873.1"/>
    <property type="molecule type" value="Genomic_DNA"/>
</dbReference>
<evidence type="ECO:0000259" key="16">
    <source>
        <dbReference type="Pfam" id="PF24871"/>
    </source>
</evidence>
<feature type="compositionally biased region" description="Basic and acidic residues" evidence="11">
    <location>
        <begin position="1496"/>
        <end position="1505"/>
    </location>
</feature>
<comment type="caution">
    <text evidence="18">The sequence shown here is derived from an EMBL/GenBank/DDBJ whole genome shotgun (WGS) entry which is preliminary data.</text>
</comment>
<feature type="domain" description="Piezo transmembrane helical unit" evidence="15">
    <location>
        <begin position="1838"/>
        <end position="1961"/>
    </location>
</feature>
<feature type="transmembrane region" description="Helical" evidence="12">
    <location>
        <begin position="719"/>
        <end position="740"/>
    </location>
</feature>